<evidence type="ECO:0000313" key="9">
    <source>
        <dbReference type="Proteomes" id="UP000183263"/>
    </source>
</evidence>
<evidence type="ECO:0000256" key="4">
    <source>
        <dbReference type="ARBA" id="ARBA00022692"/>
    </source>
</evidence>
<dbReference type="Pfam" id="PF12051">
    <property type="entry name" value="DUF3533"/>
    <property type="match status" value="1"/>
</dbReference>
<keyword evidence="9" id="KW-1185">Reference proteome</keyword>
<proteinExistence type="inferred from homology"/>
<dbReference type="RefSeq" id="WP_072739899.1">
    <property type="nucleotide sequence ID" value="NZ_CP048813.1"/>
</dbReference>
<keyword evidence="4" id="KW-0812">Transmembrane</keyword>
<evidence type="ECO:0000313" key="8">
    <source>
        <dbReference type="EMBL" id="SDJ19098.1"/>
    </source>
</evidence>
<evidence type="ECO:0000256" key="1">
    <source>
        <dbReference type="ARBA" id="ARBA00004651"/>
    </source>
</evidence>
<accession>A0A1G8RQ50</accession>
<gene>
    <name evidence="8" type="ORF">SAMN05444695_11869</name>
</gene>
<dbReference type="GO" id="GO:0005886">
    <property type="term" value="C:plasma membrane"/>
    <property type="evidence" value="ECO:0007669"/>
    <property type="project" value="UniProtKB-SubCell"/>
</dbReference>
<reference evidence="8 9" key="1">
    <citation type="submission" date="2016-10" db="EMBL/GenBank/DDBJ databases">
        <authorList>
            <person name="de Groot N.N."/>
        </authorList>
    </citation>
    <scope>NUCLEOTIDE SEQUENCE [LARGE SCALE GENOMIC DNA]</scope>
    <source>
        <strain evidence="8 9">DSM 44892</strain>
    </source>
</reference>
<evidence type="ECO:0000256" key="5">
    <source>
        <dbReference type="ARBA" id="ARBA00022989"/>
    </source>
</evidence>
<protein>
    <submittedName>
        <fullName evidence="8">YhgE/Pip N-terminal domain-containing protein</fullName>
    </submittedName>
</protein>
<organism evidence="8 9">
    <name type="scientific">Rhodococcus triatomae</name>
    <dbReference type="NCBI Taxonomy" id="300028"/>
    <lineage>
        <taxon>Bacteria</taxon>
        <taxon>Bacillati</taxon>
        <taxon>Actinomycetota</taxon>
        <taxon>Actinomycetes</taxon>
        <taxon>Mycobacteriales</taxon>
        <taxon>Nocardiaceae</taxon>
        <taxon>Rhodococcus</taxon>
    </lineage>
</organism>
<dbReference type="PANTHER" id="PTHR43077">
    <property type="entry name" value="TRANSPORT PERMEASE YVFS-RELATED"/>
    <property type="match status" value="1"/>
</dbReference>
<evidence type="ECO:0000259" key="7">
    <source>
        <dbReference type="Pfam" id="PF12051"/>
    </source>
</evidence>
<evidence type="ECO:0000256" key="3">
    <source>
        <dbReference type="ARBA" id="ARBA00022475"/>
    </source>
</evidence>
<sequence>MAIDRSVLRHPRLWGAPVALVAVLMSLLGALYLSSTLDPQQHLHDFPIALVVRDDGEPLDGGYENVGERIAQGLEDNVPSEQFRLERMGIARARGELASGDLYGAIVVPVDFTKRLSILGQGSVIPGEMEKPVITVYSNPRLGIGGAEVMDRFTAEALGQVVETVGAELTARVDAELADGAASVPGAARIALAEPVQVLEVDFAPLPDGIGNGLAVFFFALAIVLAGFTGSMIVHSIVDGHLGYTPTEYGPFYVHEPHAGLSRLQTLLIKWALVVVIAGVVAALYLWIATAMGMPVPSPGQLWLFSALSIAAVGILATSILVVFGTPGLLVNLVLFIILGLPSSGATVPLEASPQFFSVLAPLEPMYQVHRGVQAILFFGGGERVTGAVVALLVVLALGLVLGVVAAAVYDRRGWHRVPREAEPPTDPAAPDLPHRSGSVRTRVPS</sequence>
<keyword evidence="6" id="KW-0472">Membrane</keyword>
<evidence type="ECO:0000256" key="6">
    <source>
        <dbReference type="ARBA" id="ARBA00023136"/>
    </source>
</evidence>
<dbReference type="InterPro" id="IPR022703">
    <property type="entry name" value="DUF3533"/>
</dbReference>
<feature type="domain" description="DUF3533" evidence="7">
    <location>
        <begin position="20"/>
        <end position="394"/>
    </location>
</feature>
<comment type="subcellular location">
    <subcellularLocation>
        <location evidence="1">Cell membrane</location>
        <topology evidence="1">Multi-pass membrane protein</topology>
    </subcellularLocation>
</comment>
<dbReference type="Proteomes" id="UP000183263">
    <property type="component" value="Unassembled WGS sequence"/>
</dbReference>
<name>A0A1G8RQ50_9NOCA</name>
<dbReference type="EMBL" id="FNDN01000018">
    <property type="protein sequence ID" value="SDJ19098.1"/>
    <property type="molecule type" value="Genomic_DNA"/>
</dbReference>
<dbReference type="OrthoDB" id="4571363at2"/>
<comment type="similarity">
    <text evidence="2">Belongs to the ABC-2 integral membrane protein family.</text>
</comment>
<keyword evidence="5" id="KW-1133">Transmembrane helix</keyword>
<evidence type="ECO:0000256" key="2">
    <source>
        <dbReference type="ARBA" id="ARBA00007783"/>
    </source>
</evidence>
<dbReference type="InterPro" id="IPR051328">
    <property type="entry name" value="T7SS_ABC-Transporter"/>
</dbReference>
<dbReference type="AlphaFoldDB" id="A0A1G8RQ50"/>
<keyword evidence="3" id="KW-1003">Cell membrane</keyword>
<dbReference type="PANTHER" id="PTHR43077:SF8">
    <property type="entry name" value="DOXORUBICIN RESISTANCE ABC TRANSPORTER PERMEASE PROTEIN DRRB"/>
    <property type="match status" value="1"/>
</dbReference>